<feature type="transmembrane region" description="Helical" evidence="1">
    <location>
        <begin position="101"/>
        <end position="123"/>
    </location>
</feature>
<feature type="transmembrane region" description="Helical" evidence="1">
    <location>
        <begin position="239"/>
        <end position="256"/>
    </location>
</feature>
<feature type="transmembrane region" description="Helical" evidence="1">
    <location>
        <begin position="72"/>
        <end position="89"/>
    </location>
</feature>
<evidence type="ECO:0000313" key="2">
    <source>
        <dbReference type="EMBL" id="KKJ00534.1"/>
    </source>
</evidence>
<keyword evidence="1" id="KW-0472">Membrane</keyword>
<feature type="transmembrane region" description="Helical" evidence="1">
    <location>
        <begin position="196"/>
        <end position="218"/>
    </location>
</feature>
<protein>
    <submittedName>
        <fullName evidence="2">Integral membrane protein</fullName>
    </submittedName>
</protein>
<feature type="transmembrane region" description="Helical" evidence="1">
    <location>
        <begin position="34"/>
        <end position="51"/>
    </location>
</feature>
<name>A0A0M2Q0Q8_PROHO</name>
<evidence type="ECO:0000313" key="3">
    <source>
        <dbReference type="Proteomes" id="UP000034681"/>
    </source>
</evidence>
<dbReference type="InterPro" id="IPR024464">
    <property type="entry name" value="DUF2391"/>
</dbReference>
<dbReference type="AlphaFoldDB" id="A0A0M2Q0Q8"/>
<dbReference type="EMBL" id="AJTX02000004">
    <property type="protein sequence ID" value="KKJ00534.1"/>
    <property type="molecule type" value="Genomic_DNA"/>
</dbReference>
<reference evidence="2" key="1">
    <citation type="submission" date="2012-04" db="EMBL/GenBank/DDBJ databases">
        <authorList>
            <person name="Borisov I.G."/>
            <person name="Ivanikova N.V."/>
            <person name="Pinevich A.V."/>
        </authorList>
    </citation>
    <scope>NUCLEOTIDE SEQUENCE</scope>
    <source>
        <strain evidence="2">CALU 1027</strain>
    </source>
</reference>
<proteinExistence type="predicted"/>
<keyword evidence="3" id="KW-1185">Reference proteome</keyword>
<dbReference type="Proteomes" id="UP000034681">
    <property type="component" value="Unassembled WGS sequence"/>
</dbReference>
<organism evidence="2 3">
    <name type="scientific">Prochlorothrix hollandica PCC 9006 = CALU 1027</name>
    <dbReference type="NCBI Taxonomy" id="317619"/>
    <lineage>
        <taxon>Bacteria</taxon>
        <taxon>Bacillati</taxon>
        <taxon>Cyanobacteriota</taxon>
        <taxon>Cyanophyceae</taxon>
        <taxon>Prochlorotrichales</taxon>
        <taxon>Prochlorotrichaceae</taxon>
        <taxon>Prochlorothrix</taxon>
    </lineage>
</organism>
<dbReference type="Pfam" id="PF09622">
    <property type="entry name" value="DUF2391"/>
    <property type="match status" value="1"/>
</dbReference>
<dbReference type="NCBIfam" id="TIGR02587">
    <property type="entry name" value="TIGR02587 family membrane protein"/>
    <property type="match status" value="1"/>
</dbReference>
<feature type="transmembrane region" description="Helical" evidence="1">
    <location>
        <begin position="170"/>
        <end position="190"/>
    </location>
</feature>
<dbReference type="eggNOG" id="COG4711">
    <property type="taxonomic scope" value="Bacteria"/>
</dbReference>
<dbReference type="InterPro" id="IPR013416">
    <property type="entry name" value="CHP02587_IM"/>
</dbReference>
<comment type="caution">
    <text evidence="2">The sequence shown here is derived from an EMBL/GenBank/DDBJ whole genome shotgun (WGS) entry which is preliminary data.</text>
</comment>
<accession>A0A0M2Q0Q8</accession>
<keyword evidence="1" id="KW-1133">Transmembrane helix</keyword>
<keyword evidence="1" id="KW-0812">Transmembrane</keyword>
<evidence type="ECO:0000256" key="1">
    <source>
        <dbReference type="SAM" id="Phobius"/>
    </source>
</evidence>
<feature type="transmembrane region" description="Helical" evidence="1">
    <location>
        <begin position="268"/>
        <end position="289"/>
    </location>
</feature>
<gene>
    <name evidence="2" type="ORF">PROH_09510</name>
</gene>
<sequence length="290" mass="31525">MRYLLRRAAGGFLFGVPLLYTVELWVIGETTRPYWLLGALAIGFVVVFLLLQVEGLRRHQRPALGQSAIDTLEVLGVGVVCATLSLFLLRRITWITPLPEVLGKIVFEAIPFSFGSALASSLLGGDRRLFLGSLPATGDARSPAPPVPQPVPTPHPLDWGDTLADLDATLLGAFIIAFNIAPTDEVAILATDIPTLWLLVLMLTSLLISYIIVFVAGFPNQSERQHQQGLFQKPFSETIIAYLISLGAAVAMLWFFHKLGPTDPWQKWLSYTIVLGLPASMGGAAGRIIV</sequence>
<dbReference type="STRING" id="317619.GCA_000332315_00661"/>